<gene>
    <name evidence="2" type="ORF">AArcSt2_07775</name>
</gene>
<organism evidence="2 3">
    <name type="scientific">Natronocalculus amylovorans</name>
    <dbReference type="NCBI Taxonomy" id="2917812"/>
    <lineage>
        <taxon>Archaea</taxon>
        <taxon>Methanobacteriati</taxon>
        <taxon>Methanobacteriota</taxon>
        <taxon>Stenosarchaea group</taxon>
        <taxon>Halobacteria</taxon>
        <taxon>Halobacteriales</taxon>
        <taxon>Haloferacaceae</taxon>
        <taxon>Natronocalculus</taxon>
    </lineage>
</organism>
<dbReference type="Pfam" id="PF19126">
    <property type="entry name" value="DUF5810"/>
    <property type="match status" value="1"/>
</dbReference>
<sequence>MGYACPVCEVPQRDETHLANHLAFTAMLHGDEHETWLDEHVDGWNDRKPSELAEVVSEFAAEAEFDEVFEDTVHDHGDGHDHDDPASQRGGALFDDAYANQQAPGVSGRSSGGAGFGGELDADAEAILLEAQELTRQMIDDAAGNLPETETDAETDTETGDRKDNNE</sequence>
<comment type="caution">
    <text evidence="2">The sequence shown here is derived from an EMBL/GenBank/DDBJ whole genome shotgun (WGS) entry which is preliminary data.</text>
</comment>
<feature type="region of interest" description="Disordered" evidence="1">
    <location>
        <begin position="70"/>
        <end position="119"/>
    </location>
</feature>
<name>A0AAE3KAH8_9EURY</name>
<dbReference type="RefSeq" id="WP_174652296.1">
    <property type="nucleotide sequence ID" value="NZ_JAKRVX010000002.1"/>
</dbReference>
<evidence type="ECO:0000256" key="1">
    <source>
        <dbReference type="SAM" id="MobiDB-lite"/>
    </source>
</evidence>
<protein>
    <submittedName>
        <fullName evidence="2">DUF5810 domain-containing protein</fullName>
    </submittedName>
</protein>
<proteinExistence type="predicted"/>
<dbReference type="AlphaFoldDB" id="A0AAE3KAH8"/>
<dbReference type="Proteomes" id="UP001203207">
    <property type="component" value="Unassembled WGS sequence"/>
</dbReference>
<keyword evidence="3" id="KW-1185">Reference proteome</keyword>
<feature type="compositionally biased region" description="Acidic residues" evidence="1">
    <location>
        <begin position="149"/>
        <end position="158"/>
    </location>
</feature>
<evidence type="ECO:0000313" key="3">
    <source>
        <dbReference type="Proteomes" id="UP001203207"/>
    </source>
</evidence>
<evidence type="ECO:0000313" key="2">
    <source>
        <dbReference type="EMBL" id="MCL9816839.1"/>
    </source>
</evidence>
<reference evidence="2" key="2">
    <citation type="submission" date="2022-02" db="EMBL/GenBank/DDBJ databases">
        <authorList>
            <person name="Elcheninov A.G."/>
            <person name="Sorokin D.Y."/>
            <person name="Kublanov I.V."/>
        </authorList>
    </citation>
    <scope>NUCLEOTIDE SEQUENCE</scope>
    <source>
        <strain evidence="2">AArc-St2</strain>
    </source>
</reference>
<reference evidence="2" key="1">
    <citation type="journal article" date="2022" name="Syst. Appl. Microbiol.">
        <title>Natronocalculus amylovorans gen. nov., sp. nov., and Natranaeroarchaeum aerophilus sp. nov., dominant culturable amylolytic natronoarchaea from hypersaline soda lakes in southwestern Siberia.</title>
        <authorList>
            <person name="Sorokin D.Y."/>
            <person name="Elcheninov A.G."/>
            <person name="Khizhniak T.V."/>
            <person name="Koenen M."/>
            <person name="Bale N.J."/>
            <person name="Damste J.S.S."/>
            <person name="Kublanov I.V."/>
        </authorList>
    </citation>
    <scope>NUCLEOTIDE SEQUENCE</scope>
    <source>
        <strain evidence="2">AArc-St2</strain>
    </source>
</reference>
<feature type="region of interest" description="Disordered" evidence="1">
    <location>
        <begin position="138"/>
        <end position="167"/>
    </location>
</feature>
<dbReference type="InterPro" id="IPR043833">
    <property type="entry name" value="DUF5810"/>
</dbReference>
<dbReference type="EMBL" id="JAKRVX010000002">
    <property type="protein sequence ID" value="MCL9816839.1"/>
    <property type="molecule type" value="Genomic_DNA"/>
</dbReference>
<feature type="compositionally biased region" description="Basic and acidic residues" evidence="1">
    <location>
        <begin position="71"/>
        <end position="86"/>
    </location>
</feature>
<accession>A0AAE3KAH8</accession>